<keyword evidence="1" id="KW-0472">Membrane</keyword>
<sequence>MLFQDNFIFINILLFFIIQFFMTATFIKDFSLSAIFSILAFGLVATTWFVTNFVPQYFDLLYFLANEQRISLLIITQAILLLIITNLLRNISDKHHFWQMLNYQSTVNFKKGIFLFAIFFCLVILEYHLMLKGAFFPNLFMIVVLFLVIFLLFYALTMKNISYQRKVAVENLELTLQEEQTYYEKAREYRHDLRSILVSLQAYLDTDNLCGAKQFLTDVLQDSAQYFDNYHFLQLTTVSNPAVKGLLLDFIARCKEKNIPVTLEINDAGQAIPIPLIDFLRCLSIVMNNALESTQSLSKPGKIQLSYYTDTKDIRFLVKNSVIKKPDITQILKKGSTSKVDHEGLGLPFIQKMSKKYSCFDFFISSTDSEFSVLLHFMLH</sequence>
<dbReference type="PANTHER" id="PTHR40448">
    <property type="entry name" value="TWO-COMPONENT SENSOR HISTIDINE KINASE"/>
    <property type="match status" value="1"/>
</dbReference>
<feature type="transmembrane region" description="Helical" evidence="1">
    <location>
        <begin position="70"/>
        <end position="91"/>
    </location>
</feature>
<gene>
    <name evidence="3" type="ORF">RU96_GL000749</name>
</gene>
<dbReference type="InterPro" id="IPR036890">
    <property type="entry name" value="HATPase_C_sf"/>
</dbReference>
<evidence type="ECO:0000313" key="3">
    <source>
        <dbReference type="EMBL" id="OJG14562.1"/>
    </source>
</evidence>
<feature type="transmembrane region" description="Helical" evidence="1">
    <location>
        <begin position="135"/>
        <end position="156"/>
    </location>
</feature>
<dbReference type="SUPFAM" id="SSF55874">
    <property type="entry name" value="ATPase domain of HSP90 chaperone/DNA topoisomerase II/histidine kinase"/>
    <property type="match status" value="1"/>
</dbReference>
<feature type="domain" description="Sensor histidine kinase NatK-like C-terminal" evidence="2">
    <location>
        <begin position="276"/>
        <end position="373"/>
    </location>
</feature>
<dbReference type="Proteomes" id="UP000182835">
    <property type="component" value="Unassembled WGS sequence"/>
</dbReference>
<dbReference type="PANTHER" id="PTHR40448:SF1">
    <property type="entry name" value="TWO-COMPONENT SENSOR HISTIDINE KINASE"/>
    <property type="match status" value="1"/>
</dbReference>
<keyword evidence="1" id="KW-0812">Transmembrane</keyword>
<accession>A0A1L8R496</accession>
<reference evidence="3 4" key="1">
    <citation type="submission" date="2014-12" db="EMBL/GenBank/DDBJ databases">
        <title>Draft genome sequences of 29 type strains of Enterococci.</title>
        <authorList>
            <person name="Zhong Z."/>
            <person name="Sun Z."/>
            <person name="Liu W."/>
            <person name="Zhang W."/>
            <person name="Zhang H."/>
        </authorList>
    </citation>
    <scope>NUCLEOTIDE SEQUENCE [LARGE SCALE GENOMIC DNA]</scope>
    <source>
        <strain evidence="3 4">DSM 21207</strain>
    </source>
</reference>
<keyword evidence="1" id="KW-1133">Transmembrane helix</keyword>
<dbReference type="InterPro" id="IPR032834">
    <property type="entry name" value="NatK-like_C"/>
</dbReference>
<evidence type="ECO:0000259" key="2">
    <source>
        <dbReference type="Pfam" id="PF14501"/>
    </source>
</evidence>
<name>A0A1L8R496_9ENTE</name>
<proteinExistence type="predicted"/>
<organism evidence="3 4">
    <name type="scientific">Enterococcus canintestini</name>
    <dbReference type="NCBI Taxonomy" id="317010"/>
    <lineage>
        <taxon>Bacteria</taxon>
        <taxon>Bacillati</taxon>
        <taxon>Bacillota</taxon>
        <taxon>Bacilli</taxon>
        <taxon>Lactobacillales</taxon>
        <taxon>Enterococcaceae</taxon>
        <taxon>Enterococcus</taxon>
    </lineage>
</organism>
<evidence type="ECO:0000313" key="4">
    <source>
        <dbReference type="Proteomes" id="UP000182835"/>
    </source>
</evidence>
<dbReference type="EMBL" id="JXKG01000016">
    <property type="protein sequence ID" value="OJG14562.1"/>
    <property type="molecule type" value="Genomic_DNA"/>
</dbReference>
<evidence type="ECO:0000256" key="1">
    <source>
        <dbReference type="SAM" id="Phobius"/>
    </source>
</evidence>
<feature type="transmembrane region" description="Helical" evidence="1">
    <location>
        <begin position="112"/>
        <end position="129"/>
    </location>
</feature>
<dbReference type="AlphaFoldDB" id="A0A1L8R496"/>
<dbReference type="STRING" id="317010.RU96_GL000749"/>
<comment type="caution">
    <text evidence="3">The sequence shown here is derived from an EMBL/GenBank/DDBJ whole genome shotgun (WGS) entry which is preliminary data.</text>
</comment>
<feature type="transmembrane region" description="Helical" evidence="1">
    <location>
        <begin position="34"/>
        <end position="58"/>
    </location>
</feature>
<feature type="transmembrane region" description="Helical" evidence="1">
    <location>
        <begin position="6"/>
        <end position="27"/>
    </location>
</feature>
<dbReference type="Gene3D" id="3.30.565.10">
    <property type="entry name" value="Histidine kinase-like ATPase, C-terminal domain"/>
    <property type="match status" value="1"/>
</dbReference>
<protein>
    <recommendedName>
        <fullName evidence="2">Sensor histidine kinase NatK-like C-terminal domain-containing protein</fullName>
    </recommendedName>
</protein>
<dbReference type="GO" id="GO:0042802">
    <property type="term" value="F:identical protein binding"/>
    <property type="evidence" value="ECO:0007669"/>
    <property type="project" value="TreeGrafter"/>
</dbReference>
<dbReference type="Pfam" id="PF14501">
    <property type="entry name" value="HATPase_c_5"/>
    <property type="match status" value="1"/>
</dbReference>